<dbReference type="AlphaFoldDB" id="A0A286GI70"/>
<accession>A0A286GI70</accession>
<evidence type="ECO:0008006" key="4">
    <source>
        <dbReference type="Google" id="ProtNLM"/>
    </source>
</evidence>
<dbReference type="EMBL" id="OCNH01000004">
    <property type="protein sequence ID" value="SOD95235.1"/>
    <property type="molecule type" value="Genomic_DNA"/>
</dbReference>
<evidence type="ECO:0000313" key="3">
    <source>
        <dbReference type="Proteomes" id="UP000219452"/>
    </source>
</evidence>
<proteinExistence type="predicted"/>
<name>A0A286GI70_9BACT</name>
<dbReference type="Proteomes" id="UP000219452">
    <property type="component" value="Unassembled WGS sequence"/>
</dbReference>
<keyword evidence="1" id="KW-0732">Signal</keyword>
<evidence type="ECO:0000256" key="1">
    <source>
        <dbReference type="SAM" id="SignalP"/>
    </source>
</evidence>
<keyword evidence="3" id="KW-1185">Reference proteome</keyword>
<organism evidence="2 3">
    <name type="scientific">Spirosoma fluviale</name>
    <dbReference type="NCBI Taxonomy" id="1597977"/>
    <lineage>
        <taxon>Bacteria</taxon>
        <taxon>Pseudomonadati</taxon>
        <taxon>Bacteroidota</taxon>
        <taxon>Cytophagia</taxon>
        <taxon>Cytophagales</taxon>
        <taxon>Cytophagaceae</taxon>
        <taxon>Spirosoma</taxon>
    </lineage>
</organism>
<sequence length="213" mass="23941">MNPFSMKFYLLVLSFAVLPGAGQAQTVSDSVFTRRNIVKSGPLFVFRSISLFYERAVSERVSWVGGLGYGWEFYRYDNNSTPVPSPGNYHFERITVERRHYFGNRSRAPLNTFWGVYSRFARLTMDNYAFDDKGQFVRNQTGELLKEKRQIYVLTPGGMVGGQARLGRLTLEAFLGLQVQLPSSNRPFSPSVAEAMSSGGLGVRLGLTAGYLF</sequence>
<reference evidence="3" key="1">
    <citation type="submission" date="2017-09" db="EMBL/GenBank/DDBJ databases">
        <authorList>
            <person name="Varghese N."/>
            <person name="Submissions S."/>
        </authorList>
    </citation>
    <scope>NUCLEOTIDE SEQUENCE [LARGE SCALE GENOMIC DNA]</scope>
    <source>
        <strain evidence="3">DSM 29961</strain>
    </source>
</reference>
<gene>
    <name evidence="2" type="ORF">SAMN06269250_4788</name>
</gene>
<evidence type="ECO:0000313" key="2">
    <source>
        <dbReference type="EMBL" id="SOD95235.1"/>
    </source>
</evidence>
<feature type="chain" id="PRO_5012561012" description="DUF3575 domain-containing protein" evidence="1">
    <location>
        <begin position="25"/>
        <end position="213"/>
    </location>
</feature>
<feature type="signal peptide" evidence="1">
    <location>
        <begin position="1"/>
        <end position="24"/>
    </location>
</feature>
<protein>
    <recommendedName>
        <fullName evidence="4">DUF3575 domain-containing protein</fullName>
    </recommendedName>
</protein>